<dbReference type="RefSeq" id="WP_046763753.1">
    <property type="nucleotide sequence ID" value="NZ_LBIC01000005.1"/>
</dbReference>
<dbReference type="PANTHER" id="PTHR38075">
    <property type="entry name" value="DUF4139 DOMAIN-CONTAINING PROTEIN"/>
    <property type="match status" value="1"/>
</dbReference>
<accession>A0A0M3ATA1</accession>
<sequence>MQLKYLVFVSVAALISQQPLFAQTSSTPTAQGDVSVTIYYNDLALVQDVRRISLPSGRSRQEFPDVSAQIRPETVTLSGDGIGIVEQNFDYDLLSPASLMEKAVGQTITLLRTNPATGAETREQATVLAANGGVVLKIGERIEVLRDDGLPVRVIFSSIPPNLRARPTLSVTMDAAQAGPRPVTLSYLTPAMGWKSDYVALFDEKASKLDMQGWITLNNSTGTTFTNVRALLVAGEVGQVQQRYNGYDGGRPQPLGNIAGTESGGGEQLGDFHAYPIEGRTTIANAQTKQVSFLDASGVPAMRGYEYRNDWMESKNQAESAASVLKFSNAKAAGIGEALPAGTVRVYMRDTRGQAQFVGESAIPHTPGGSTLALRTGDAFDVKVQPVVEKRDVITADEWTKTDRWRVTYSDGRKLEGYSERPVKYYRTQMRYIVTNAKPTPVNVDVVQSGLARWWWWRDLRIPEESIKGVQETADMRRWVVPVPANGKVELTATFLTPW</sequence>
<dbReference type="Proteomes" id="UP000033874">
    <property type="component" value="Unassembled WGS sequence"/>
</dbReference>
<dbReference type="STRING" id="56193.YP76_11470"/>
<evidence type="ECO:0000313" key="2">
    <source>
        <dbReference type="EMBL" id="KKW91744.1"/>
    </source>
</evidence>
<gene>
    <name evidence="2" type="ORF">YP76_11470</name>
</gene>
<dbReference type="PANTHER" id="PTHR38075:SF1">
    <property type="entry name" value="DUF4139 DOMAIN-CONTAINING PROTEIN"/>
    <property type="match status" value="1"/>
</dbReference>
<evidence type="ECO:0000256" key="1">
    <source>
        <dbReference type="SAM" id="SignalP"/>
    </source>
</evidence>
<reference evidence="2 3" key="1">
    <citation type="submission" date="2015-04" db="EMBL/GenBank/DDBJ databases">
        <title>Genome sequence of aromatic hydrocarbons-degrading Sphingobium chungbukense DJ77.</title>
        <authorList>
            <person name="Kim Y.-C."/>
            <person name="Chae J.-C."/>
        </authorList>
    </citation>
    <scope>NUCLEOTIDE SEQUENCE [LARGE SCALE GENOMIC DNA]</scope>
    <source>
        <strain evidence="2 3">DJ77</strain>
    </source>
</reference>
<feature type="signal peptide" evidence="1">
    <location>
        <begin position="1"/>
        <end position="22"/>
    </location>
</feature>
<evidence type="ECO:0000313" key="3">
    <source>
        <dbReference type="Proteomes" id="UP000033874"/>
    </source>
</evidence>
<keyword evidence="3" id="KW-1185">Reference proteome</keyword>
<keyword evidence="1" id="KW-0732">Signal</keyword>
<dbReference type="AlphaFoldDB" id="A0A0M3ATA1"/>
<proteinExistence type="predicted"/>
<feature type="chain" id="PRO_5005650607" description="DUF4139 domain-containing protein" evidence="1">
    <location>
        <begin position="23"/>
        <end position="499"/>
    </location>
</feature>
<dbReference type="PATRIC" id="fig|56193.3.peg.2382"/>
<protein>
    <recommendedName>
        <fullName evidence="4">DUF4139 domain-containing protein</fullName>
    </recommendedName>
</protein>
<dbReference type="EMBL" id="LBIC01000005">
    <property type="protein sequence ID" value="KKW91744.1"/>
    <property type="molecule type" value="Genomic_DNA"/>
</dbReference>
<comment type="caution">
    <text evidence="2">The sequence shown here is derived from an EMBL/GenBank/DDBJ whole genome shotgun (WGS) entry which is preliminary data.</text>
</comment>
<name>A0A0M3ATA1_9SPHN</name>
<evidence type="ECO:0008006" key="4">
    <source>
        <dbReference type="Google" id="ProtNLM"/>
    </source>
</evidence>
<organism evidence="2 3">
    <name type="scientific">Sphingobium chungbukense</name>
    <dbReference type="NCBI Taxonomy" id="56193"/>
    <lineage>
        <taxon>Bacteria</taxon>
        <taxon>Pseudomonadati</taxon>
        <taxon>Pseudomonadota</taxon>
        <taxon>Alphaproteobacteria</taxon>
        <taxon>Sphingomonadales</taxon>
        <taxon>Sphingomonadaceae</taxon>
        <taxon>Sphingobium</taxon>
    </lineage>
</organism>